<evidence type="ECO:0000256" key="2">
    <source>
        <dbReference type="ARBA" id="ARBA00004496"/>
    </source>
</evidence>
<dbReference type="PROSITE" id="PS51203">
    <property type="entry name" value="CS"/>
    <property type="match status" value="1"/>
</dbReference>
<dbReference type="PANTHER" id="PTHR21664:SF1">
    <property type="entry name" value="NUDC DOMAIN-CONTAINING PROTEIN 1"/>
    <property type="match status" value="1"/>
</dbReference>
<dbReference type="Gene3D" id="2.60.40.790">
    <property type="match status" value="1"/>
</dbReference>
<reference evidence="8" key="1">
    <citation type="submission" date="2022-11" db="UniProtKB">
        <authorList>
            <consortium name="WormBaseParasite"/>
        </authorList>
    </citation>
    <scope>IDENTIFICATION</scope>
</reference>
<evidence type="ECO:0000256" key="5">
    <source>
        <dbReference type="ARBA" id="ARBA00023242"/>
    </source>
</evidence>
<proteinExistence type="predicted"/>
<dbReference type="SUPFAM" id="SSF49764">
    <property type="entry name" value="HSP20-like chaperones"/>
    <property type="match status" value="1"/>
</dbReference>
<evidence type="ECO:0000313" key="7">
    <source>
        <dbReference type="Proteomes" id="UP000887566"/>
    </source>
</evidence>
<keyword evidence="4" id="KW-0963">Cytoplasm</keyword>
<dbReference type="GO" id="GO:0005634">
    <property type="term" value="C:nucleus"/>
    <property type="evidence" value="ECO:0007669"/>
    <property type="project" value="UniProtKB-SubCell"/>
</dbReference>
<keyword evidence="5" id="KW-0539">Nucleus</keyword>
<evidence type="ECO:0000256" key="1">
    <source>
        <dbReference type="ARBA" id="ARBA00004123"/>
    </source>
</evidence>
<protein>
    <recommendedName>
        <fullName evidence="3">NudC domain-containing protein 1</fullName>
    </recommendedName>
</protein>
<dbReference type="InterPro" id="IPR007052">
    <property type="entry name" value="CS_dom"/>
</dbReference>
<dbReference type="Proteomes" id="UP000887566">
    <property type="component" value="Unplaced"/>
</dbReference>
<evidence type="ECO:0000259" key="6">
    <source>
        <dbReference type="PROSITE" id="PS51203"/>
    </source>
</evidence>
<feature type="domain" description="CS" evidence="6">
    <location>
        <begin position="297"/>
        <end position="384"/>
    </location>
</feature>
<evidence type="ECO:0000256" key="3">
    <source>
        <dbReference type="ARBA" id="ARBA00018915"/>
    </source>
</evidence>
<dbReference type="InterPro" id="IPR037895">
    <property type="entry name" value="NUDCD1"/>
</dbReference>
<dbReference type="WBParaSite" id="PSAMB.scaffold799size41177.g8784.t1">
    <property type="protein sequence ID" value="PSAMB.scaffold799size41177.g8784.t1"/>
    <property type="gene ID" value="PSAMB.scaffold799size41177.g8784"/>
</dbReference>
<keyword evidence="7" id="KW-1185">Reference proteome</keyword>
<organism evidence="7 8">
    <name type="scientific">Plectus sambesii</name>
    <dbReference type="NCBI Taxonomy" id="2011161"/>
    <lineage>
        <taxon>Eukaryota</taxon>
        <taxon>Metazoa</taxon>
        <taxon>Ecdysozoa</taxon>
        <taxon>Nematoda</taxon>
        <taxon>Chromadorea</taxon>
        <taxon>Plectida</taxon>
        <taxon>Plectina</taxon>
        <taxon>Plectoidea</taxon>
        <taxon>Plectidae</taxon>
        <taxon>Plectus</taxon>
    </lineage>
</organism>
<name>A0A914XGS6_9BILA</name>
<comment type="subcellular location">
    <subcellularLocation>
        <location evidence="2">Cytoplasm</location>
    </subcellularLocation>
    <subcellularLocation>
        <location evidence="1">Nucleus</location>
    </subcellularLocation>
</comment>
<dbReference type="AlphaFoldDB" id="A0A914XGS6"/>
<dbReference type="CDD" id="cd06467">
    <property type="entry name" value="p23_NUDC_like"/>
    <property type="match status" value="1"/>
</dbReference>
<evidence type="ECO:0000313" key="8">
    <source>
        <dbReference type="WBParaSite" id="PSAMB.scaffold799size41177.g8784.t1"/>
    </source>
</evidence>
<dbReference type="PANTHER" id="PTHR21664">
    <property type="entry name" value="CHRONIC MYELOGENOUS LEUKEMIA TUMOR ANTIGEN 66"/>
    <property type="match status" value="1"/>
</dbReference>
<dbReference type="GO" id="GO:0005737">
    <property type="term" value="C:cytoplasm"/>
    <property type="evidence" value="ECO:0007669"/>
    <property type="project" value="UniProtKB-SubCell"/>
</dbReference>
<accession>A0A914XGS6</accession>
<dbReference type="Pfam" id="PF04969">
    <property type="entry name" value="CS"/>
    <property type="match status" value="1"/>
</dbReference>
<dbReference type="InterPro" id="IPR008978">
    <property type="entry name" value="HSP20-like_chaperone"/>
</dbReference>
<sequence>MAKAQYVDMKPDRLLLDPNFEGYKLSLDSFPLKFVDLPNQVRNVRPSEAQWSLQQLKLFSDHNNLIVDFFSSATVPGVYHLFVVLHDLGIYGLTFEPVRKLWSTAKKVADIQLAADFANRGDRFGVSVAFASADLAVVSNGCGQLTLFRTANRAEFAPWKELVSVKPLKNGINGRAFVVVDAVAKNDTSAVILLQSVVEAPVPNDQAHQKQSAFVTQLHWITLQETDSDGWILSRSREIETRGNVEFASLGIAGDNVILASSRKCVFVADSAKPIEQLTTAMETIDCDAAALAAESQPNKIYSWTQTADDVTAVFNLRDGIAKTDIKFSLTSNSISLSVADKTLLAGQLSDAVDIDASTWTIESNKLELSLSKQDAGRMWSDVVVGDETGEYTANPDLVRQIGERLMQYTTENENMLNKDAKPTYNSEELEECDMVAAQDACFLSWLDDESHAVIRESDLSGRQFLFTRRLGAQEPMSVCLRHDVDGVLWSFDVNGKLVEHRATFNAFGYVQASKQQRKYSTCAPDGSYSVIIDGAKHAYIYWQPSPLSTDLRNRKNGNRVTAVAKQQLVTLPDMTDEILGFHAASDCLFLLTAGKVIAAVLKEVRDFE</sequence>
<evidence type="ECO:0000256" key="4">
    <source>
        <dbReference type="ARBA" id="ARBA00022490"/>
    </source>
</evidence>